<feature type="transmembrane region" description="Helical" evidence="7">
    <location>
        <begin position="238"/>
        <end position="257"/>
    </location>
</feature>
<evidence type="ECO:0000256" key="4">
    <source>
        <dbReference type="ARBA" id="ARBA00022692"/>
    </source>
</evidence>
<evidence type="ECO:0000256" key="5">
    <source>
        <dbReference type="ARBA" id="ARBA00022989"/>
    </source>
</evidence>
<protein>
    <submittedName>
        <fullName evidence="9">MFS transporter</fullName>
    </submittedName>
</protein>
<comment type="subcellular location">
    <subcellularLocation>
        <location evidence="1">Cell membrane</location>
        <topology evidence="1">Multi-pass membrane protein</topology>
    </subcellularLocation>
</comment>
<evidence type="ECO:0000256" key="1">
    <source>
        <dbReference type="ARBA" id="ARBA00004651"/>
    </source>
</evidence>
<dbReference type="PRINTS" id="PR01036">
    <property type="entry name" value="TCRTETB"/>
</dbReference>
<dbReference type="Gene3D" id="1.20.1250.20">
    <property type="entry name" value="MFS general substrate transporter like domains"/>
    <property type="match status" value="1"/>
</dbReference>
<feature type="transmembrane region" description="Helical" evidence="7">
    <location>
        <begin position="174"/>
        <end position="195"/>
    </location>
</feature>
<feature type="transmembrane region" description="Helical" evidence="7">
    <location>
        <begin position="119"/>
        <end position="137"/>
    </location>
</feature>
<feature type="transmembrane region" description="Helical" evidence="7">
    <location>
        <begin position="438"/>
        <end position="461"/>
    </location>
</feature>
<evidence type="ECO:0000256" key="3">
    <source>
        <dbReference type="ARBA" id="ARBA00022475"/>
    </source>
</evidence>
<keyword evidence="6 7" id="KW-0472">Membrane</keyword>
<keyword evidence="5 7" id="KW-1133">Transmembrane helix</keyword>
<dbReference type="InterPro" id="IPR036259">
    <property type="entry name" value="MFS_trans_sf"/>
</dbReference>
<sequence>MSFSTSSSRPAQVSAARSWAALVCLSVLQFLIAVDVTVVNVALPSIGNDLGVDPRGLTWVVVGYTIAGGGLLMLGGRLGDVFGRRRLLLTGTAIFGAASLMAGLADSFALLVVARLLQGAGEALALPAAMATIVLLFPEGKARSRALSVWAAVASCGLVLGFVLSGIITEHLGWRWIFLIAVPFILFVLLATVVLLPRDQKQERAPLDFLGSILLTSAPLLFAFGVVEAGENTGNLPWLAIAALIGASVAAGLFVTVERRAANPLVPLTFFHNRTRVRANLATALLSAALSTSFLLFTFYLQDELGLSPLEAGLLLLPLAVALIGAVTIVPRLLGRWGARSCIVVGLSSAGVGMIVIAIAAQFEAPAWLLIPAMLFIAAGMGFGLVGLQYAAVTEVTEEDAGVASGVQRASDQLGGSAGVTVYVGLGFTSIVHGISPYVLSSGLAIIGLCIAGGVAARIALPNVEVTNTDSMGSS</sequence>
<feature type="domain" description="Major facilitator superfamily (MFS) profile" evidence="8">
    <location>
        <begin position="21"/>
        <end position="460"/>
    </location>
</feature>
<evidence type="ECO:0000259" key="8">
    <source>
        <dbReference type="PROSITE" id="PS50850"/>
    </source>
</evidence>
<keyword evidence="3" id="KW-1003">Cell membrane</keyword>
<feature type="transmembrane region" description="Helical" evidence="7">
    <location>
        <begin position="57"/>
        <end position="75"/>
    </location>
</feature>
<organism evidence="9 10">
    <name type="scientific">Ammonicoccus fulvus</name>
    <dbReference type="NCBI Taxonomy" id="3138240"/>
    <lineage>
        <taxon>Bacteria</taxon>
        <taxon>Bacillati</taxon>
        <taxon>Actinomycetota</taxon>
        <taxon>Actinomycetes</taxon>
        <taxon>Propionibacteriales</taxon>
        <taxon>Propionibacteriaceae</taxon>
        <taxon>Ammonicoccus</taxon>
    </lineage>
</organism>
<accession>A0ABZ3FNK1</accession>
<dbReference type="PANTHER" id="PTHR42718:SF46">
    <property type="entry name" value="BLR6921 PROTEIN"/>
    <property type="match status" value="1"/>
</dbReference>
<dbReference type="InterPro" id="IPR011701">
    <property type="entry name" value="MFS"/>
</dbReference>
<feature type="transmembrane region" description="Helical" evidence="7">
    <location>
        <begin position="312"/>
        <end position="330"/>
    </location>
</feature>
<dbReference type="Pfam" id="PF07690">
    <property type="entry name" value="MFS_1"/>
    <property type="match status" value="1"/>
</dbReference>
<keyword evidence="10" id="KW-1185">Reference proteome</keyword>
<evidence type="ECO:0000256" key="6">
    <source>
        <dbReference type="ARBA" id="ARBA00023136"/>
    </source>
</evidence>
<feature type="transmembrane region" description="Helical" evidence="7">
    <location>
        <begin position="342"/>
        <end position="363"/>
    </location>
</feature>
<evidence type="ECO:0000313" key="10">
    <source>
        <dbReference type="Proteomes" id="UP001442841"/>
    </source>
</evidence>
<proteinExistence type="predicted"/>
<feature type="transmembrane region" description="Helical" evidence="7">
    <location>
        <begin position="87"/>
        <end position="113"/>
    </location>
</feature>
<feature type="transmembrane region" description="Helical" evidence="7">
    <location>
        <begin position="149"/>
        <end position="168"/>
    </location>
</feature>
<dbReference type="SUPFAM" id="SSF103473">
    <property type="entry name" value="MFS general substrate transporter"/>
    <property type="match status" value="1"/>
</dbReference>
<name>A0ABZ3FNK1_9ACTN</name>
<evidence type="ECO:0000256" key="2">
    <source>
        <dbReference type="ARBA" id="ARBA00022448"/>
    </source>
</evidence>
<dbReference type="CDD" id="cd17321">
    <property type="entry name" value="MFS_MMR_MDR_like"/>
    <property type="match status" value="1"/>
</dbReference>
<dbReference type="EMBL" id="CP154795">
    <property type="protein sequence ID" value="XAN07613.1"/>
    <property type="molecule type" value="Genomic_DNA"/>
</dbReference>
<feature type="transmembrane region" description="Helical" evidence="7">
    <location>
        <begin position="369"/>
        <end position="393"/>
    </location>
</feature>
<dbReference type="Gene3D" id="1.20.1720.10">
    <property type="entry name" value="Multidrug resistance protein D"/>
    <property type="match status" value="1"/>
</dbReference>
<keyword evidence="2" id="KW-0813">Transport</keyword>
<feature type="transmembrane region" description="Helical" evidence="7">
    <location>
        <begin position="277"/>
        <end position="300"/>
    </location>
</feature>
<dbReference type="PANTHER" id="PTHR42718">
    <property type="entry name" value="MAJOR FACILITATOR SUPERFAMILY MULTIDRUG TRANSPORTER MFSC"/>
    <property type="match status" value="1"/>
</dbReference>
<dbReference type="Proteomes" id="UP001442841">
    <property type="component" value="Chromosome"/>
</dbReference>
<dbReference type="PROSITE" id="PS50850">
    <property type="entry name" value="MFS"/>
    <property type="match status" value="1"/>
</dbReference>
<evidence type="ECO:0000256" key="7">
    <source>
        <dbReference type="SAM" id="Phobius"/>
    </source>
</evidence>
<dbReference type="InterPro" id="IPR020846">
    <property type="entry name" value="MFS_dom"/>
</dbReference>
<keyword evidence="4 7" id="KW-0812">Transmembrane</keyword>
<dbReference type="RefSeq" id="WP_425309071.1">
    <property type="nucleotide sequence ID" value="NZ_CP154795.1"/>
</dbReference>
<gene>
    <name evidence="9" type="ORF">AADG42_10005</name>
</gene>
<evidence type="ECO:0000313" key="9">
    <source>
        <dbReference type="EMBL" id="XAN07613.1"/>
    </source>
</evidence>
<reference evidence="9 10" key="1">
    <citation type="submission" date="2024-04" db="EMBL/GenBank/DDBJ databases">
        <title>Isolation of an actinomycete strain from pig manure.</title>
        <authorList>
            <person name="Gong T."/>
            <person name="Yu Z."/>
            <person name="An M."/>
            <person name="Wei C."/>
            <person name="Yang W."/>
            <person name="Liu L."/>
        </authorList>
    </citation>
    <scope>NUCLEOTIDE SEQUENCE [LARGE SCALE GENOMIC DNA]</scope>
    <source>
        <strain evidence="9 10">ZF39</strain>
    </source>
</reference>
<feature type="transmembrane region" description="Helical" evidence="7">
    <location>
        <begin position="414"/>
        <end position="432"/>
    </location>
</feature>
<feature type="transmembrane region" description="Helical" evidence="7">
    <location>
        <begin position="207"/>
        <end position="226"/>
    </location>
</feature>